<evidence type="ECO:0000256" key="2">
    <source>
        <dbReference type="SAM" id="Phobius"/>
    </source>
</evidence>
<protein>
    <submittedName>
        <fullName evidence="3">Uncharacterized protein</fullName>
    </submittedName>
</protein>
<comment type="caution">
    <text evidence="3">The sequence shown here is derived from an EMBL/GenBank/DDBJ whole genome shotgun (WGS) entry which is preliminary data.</text>
</comment>
<evidence type="ECO:0000313" key="3">
    <source>
        <dbReference type="EMBL" id="KAK4251967.1"/>
    </source>
</evidence>
<sequence>MESTPFLGPPRPRSQELRRIIKIIAYGGMIGTAILYPLANAGGLLFRSLTLSIFILSGLGFHALHPEPFIRFGPFTAAAALALLLVAVLANPAGRTNLIPWLPLFIALVSLITIVINDISRRDRVRTPSFRVEDEFSWPSTDAWSNHSLRTMSTPQQPPSVFESNRHDHLLFAGDGPPSLASQRTGTTVSDITLSSVPPQIRSGWDARTRVFFPEAALPEEQVDPGPNSDSNSDSEGWDGGV</sequence>
<keyword evidence="2" id="KW-1133">Transmembrane helix</keyword>
<keyword evidence="2" id="KW-0812">Transmembrane</keyword>
<evidence type="ECO:0000256" key="1">
    <source>
        <dbReference type="SAM" id="MobiDB-lite"/>
    </source>
</evidence>
<organism evidence="3 4">
    <name type="scientific">Corynascus novoguineensis</name>
    <dbReference type="NCBI Taxonomy" id="1126955"/>
    <lineage>
        <taxon>Eukaryota</taxon>
        <taxon>Fungi</taxon>
        <taxon>Dikarya</taxon>
        <taxon>Ascomycota</taxon>
        <taxon>Pezizomycotina</taxon>
        <taxon>Sordariomycetes</taxon>
        <taxon>Sordariomycetidae</taxon>
        <taxon>Sordariales</taxon>
        <taxon>Chaetomiaceae</taxon>
        <taxon>Corynascus</taxon>
    </lineage>
</organism>
<name>A0AAN7D4B6_9PEZI</name>
<feature type="transmembrane region" description="Helical" evidence="2">
    <location>
        <begin position="98"/>
        <end position="116"/>
    </location>
</feature>
<proteinExistence type="predicted"/>
<keyword evidence="2" id="KW-0472">Membrane</keyword>
<reference evidence="3" key="1">
    <citation type="journal article" date="2023" name="Mol. Phylogenet. Evol.">
        <title>Genome-scale phylogeny and comparative genomics of the fungal order Sordariales.</title>
        <authorList>
            <person name="Hensen N."/>
            <person name="Bonometti L."/>
            <person name="Westerberg I."/>
            <person name="Brannstrom I.O."/>
            <person name="Guillou S."/>
            <person name="Cros-Aarteil S."/>
            <person name="Calhoun S."/>
            <person name="Haridas S."/>
            <person name="Kuo A."/>
            <person name="Mondo S."/>
            <person name="Pangilinan J."/>
            <person name="Riley R."/>
            <person name="LaButti K."/>
            <person name="Andreopoulos B."/>
            <person name="Lipzen A."/>
            <person name="Chen C."/>
            <person name="Yan M."/>
            <person name="Daum C."/>
            <person name="Ng V."/>
            <person name="Clum A."/>
            <person name="Steindorff A."/>
            <person name="Ohm R.A."/>
            <person name="Martin F."/>
            <person name="Silar P."/>
            <person name="Natvig D.O."/>
            <person name="Lalanne C."/>
            <person name="Gautier V."/>
            <person name="Ament-Velasquez S.L."/>
            <person name="Kruys A."/>
            <person name="Hutchinson M.I."/>
            <person name="Powell A.J."/>
            <person name="Barry K."/>
            <person name="Miller A.N."/>
            <person name="Grigoriev I.V."/>
            <person name="Debuchy R."/>
            <person name="Gladieux P."/>
            <person name="Hiltunen Thoren M."/>
            <person name="Johannesson H."/>
        </authorList>
    </citation>
    <scope>NUCLEOTIDE SEQUENCE</scope>
    <source>
        <strain evidence="3">CBS 359.72</strain>
    </source>
</reference>
<feature type="transmembrane region" description="Helical" evidence="2">
    <location>
        <begin position="45"/>
        <end position="65"/>
    </location>
</feature>
<dbReference type="Proteomes" id="UP001303647">
    <property type="component" value="Unassembled WGS sequence"/>
</dbReference>
<evidence type="ECO:0000313" key="4">
    <source>
        <dbReference type="Proteomes" id="UP001303647"/>
    </source>
</evidence>
<dbReference type="EMBL" id="MU857603">
    <property type="protein sequence ID" value="KAK4251967.1"/>
    <property type="molecule type" value="Genomic_DNA"/>
</dbReference>
<feature type="region of interest" description="Disordered" evidence="1">
    <location>
        <begin position="213"/>
        <end position="242"/>
    </location>
</feature>
<gene>
    <name evidence="3" type="ORF">C7999DRAFT_27655</name>
</gene>
<feature type="transmembrane region" description="Helical" evidence="2">
    <location>
        <begin position="72"/>
        <end position="92"/>
    </location>
</feature>
<dbReference type="AlphaFoldDB" id="A0AAN7D4B6"/>
<accession>A0AAN7D4B6</accession>
<reference evidence="3" key="2">
    <citation type="submission" date="2023-05" db="EMBL/GenBank/DDBJ databases">
        <authorList>
            <consortium name="Lawrence Berkeley National Laboratory"/>
            <person name="Steindorff A."/>
            <person name="Hensen N."/>
            <person name="Bonometti L."/>
            <person name="Westerberg I."/>
            <person name="Brannstrom I.O."/>
            <person name="Guillou S."/>
            <person name="Cros-Aarteil S."/>
            <person name="Calhoun S."/>
            <person name="Haridas S."/>
            <person name="Kuo A."/>
            <person name="Mondo S."/>
            <person name="Pangilinan J."/>
            <person name="Riley R."/>
            <person name="Labutti K."/>
            <person name="Andreopoulos B."/>
            <person name="Lipzen A."/>
            <person name="Chen C."/>
            <person name="Yanf M."/>
            <person name="Daum C."/>
            <person name="Ng V."/>
            <person name="Clum A."/>
            <person name="Ohm R."/>
            <person name="Martin F."/>
            <person name="Silar P."/>
            <person name="Natvig D."/>
            <person name="Lalanne C."/>
            <person name="Gautier V."/>
            <person name="Ament-Velasquez S.L."/>
            <person name="Kruys A."/>
            <person name="Hutchinson M.I."/>
            <person name="Powell A.J."/>
            <person name="Barry K."/>
            <person name="Miller A.N."/>
            <person name="Grigoriev I.V."/>
            <person name="Debuchy R."/>
            <person name="Gladieux P."/>
            <person name="Thoren M.H."/>
            <person name="Johannesson H."/>
        </authorList>
    </citation>
    <scope>NUCLEOTIDE SEQUENCE</scope>
    <source>
        <strain evidence="3">CBS 359.72</strain>
    </source>
</reference>
<feature type="transmembrane region" description="Helical" evidence="2">
    <location>
        <begin position="20"/>
        <end position="39"/>
    </location>
</feature>
<keyword evidence="4" id="KW-1185">Reference proteome</keyword>